<dbReference type="InterPro" id="IPR050204">
    <property type="entry name" value="AraC_XylS_family_regulators"/>
</dbReference>
<dbReference type="Proteomes" id="UP000240912">
    <property type="component" value="Unassembled WGS sequence"/>
</dbReference>
<dbReference type="Pfam" id="PF20240">
    <property type="entry name" value="DUF6597"/>
    <property type="match status" value="1"/>
</dbReference>
<comment type="caution">
    <text evidence="5">The sequence shown here is derived from an EMBL/GenBank/DDBJ whole genome shotgun (WGS) entry which is preliminary data.</text>
</comment>
<dbReference type="AlphaFoldDB" id="A0A2T3HLF8"/>
<proteinExistence type="predicted"/>
<evidence type="ECO:0000256" key="1">
    <source>
        <dbReference type="ARBA" id="ARBA00023015"/>
    </source>
</evidence>
<gene>
    <name evidence="5" type="ORF">C7T94_11785</name>
</gene>
<organism evidence="5 6">
    <name type="scientific">Pedobacter yulinensis</name>
    <dbReference type="NCBI Taxonomy" id="2126353"/>
    <lineage>
        <taxon>Bacteria</taxon>
        <taxon>Pseudomonadati</taxon>
        <taxon>Bacteroidota</taxon>
        <taxon>Sphingobacteriia</taxon>
        <taxon>Sphingobacteriales</taxon>
        <taxon>Sphingobacteriaceae</taxon>
        <taxon>Pedobacter</taxon>
    </lineage>
</organism>
<keyword evidence="6" id="KW-1185">Reference proteome</keyword>
<sequence>MKFQEIKPHSHLAPFIDAYWEITCSEEAPSVLKVMPDGCIDIMINLGAEFRAEYANLTLRNGKGYLGGAIKYFQEAITSQETHLAGIRFKPAAFSHFYNFSSLHETTDHILELAADLIPEPGSVLKNARAAFDAFFHKKLRLPGRSLLPVIQTVRECRGNISVCKLAEQHCTTVKQLQRSFQYHVGLSPKEFTNIVRYRSAQQLIQARHPVKKLSEIAFECGYADQAHLSREIRKYTGLTPTAL</sequence>
<dbReference type="PROSITE" id="PS01124">
    <property type="entry name" value="HTH_ARAC_FAMILY_2"/>
    <property type="match status" value="1"/>
</dbReference>
<reference evidence="5 6" key="1">
    <citation type="submission" date="2018-03" db="EMBL/GenBank/DDBJ databases">
        <authorList>
            <person name="Keele B.F."/>
        </authorList>
    </citation>
    <scope>NUCLEOTIDE SEQUENCE [LARGE SCALE GENOMIC DNA]</scope>
    <source>
        <strain evidence="5 6">YL28-9</strain>
    </source>
</reference>
<dbReference type="SMART" id="SM00342">
    <property type="entry name" value="HTH_ARAC"/>
    <property type="match status" value="1"/>
</dbReference>
<evidence type="ECO:0000256" key="3">
    <source>
        <dbReference type="ARBA" id="ARBA00023163"/>
    </source>
</evidence>
<dbReference type="EMBL" id="PYLS01000005">
    <property type="protein sequence ID" value="PST83264.1"/>
    <property type="molecule type" value="Genomic_DNA"/>
</dbReference>
<keyword evidence="2" id="KW-0238">DNA-binding</keyword>
<dbReference type="RefSeq" id="WP_107215524.1">
    <property type="nucleotide sequence ID" value="NZ_KZ686269.1"/>
</dbReference>
<name>A0A2T3HLF8_9SPHI</name>
<dbReference type="InterPro" id="IPR046532">
    <property type="entry name" value="DUF6597"/>
</dbReference>
<evidence type="ECO:0000256" key="2">
    <source>
        <dbReference type="ARBA" id="ARBA00023125"/>
    </source>
</evidence>
<dbReference type="SUPFAM" id="SSF46689">
    <property type="entry name" value="Homeodomain-like"/>
    <property type="match status" value="1"/>
</dbReference>
<keyword evidence="1" id="KW-0805">Transcription regulation</keyword>
<evidence type="ECO:0000259" key="4">
    <source>
        <dbReference type="PROSITE" id="PS01124"/>
    </source>
</evidence>
<dbReference type="OrthoDB" id="323290at2"/>
<dbReference type="Pfam" id="PF12833">
    <property type="entry name" value="HTH_18"/>
    <property type="match status" value="1"/>
</dbReference>
<evidence type="ECO:0000313" key="6">
    <source>
        <dbReference type="Proteomes" id="UP000240912"/>
    </source>
</evidence>
<protein>
    <recommendedName>
        <fullName evidence="4">HTH araC/xylS-type domain-containing protein</fullName>
    </recommendedName>
</protein>
<dbReference type="GO" id="GO:0043565">
    <property type="term" value="F:sequence-specific DNA binding"/>
    <property type="evidence" value="ECO:0007669"/>
    <property type="project" value="InterPro"/>
</dbReference>
<dbReference type="InterPro" id="IPR018060">
    <property type="entry name" value="HTH_AraC"/>
</dbReference>
<dbReference type="PANTHER" id="PTHR46796">
    <property type="entry name" value="HTH-TYPE TRANSCRIPTIONAL ACTIVATOR RHAS-RELATED"/>
    <property type="match status" value="1"/>
</dbReference>
<dbReference type="InterPro" id="IPR009057">
    <property type="entry name" value="Homeodomain-like_sf"/>
</dbReference>
<keyword evidence="3" id="KW-0804">Transcription</keyword>
<dbReference type="Gene3D" id="1.10.10.60">
    <property type="entry name" value="Homeodomain-like"/>
    <property type="match status" value="1"/>
</dbReference>
<accession>A0A2T3HLF8</accession>
<feature type="domain" description="HTH araC/xylS-type" evidence="4">
    <location>
        <begin position="145"/>
        <end position="244"/>
    </location>
</feature>
<dbReference type="GO" id="GO:0003700">
    <property type="term" value="F:DNA-binding transcription factor activity"/>
    <property type="evidence" value="ECO:0007669"/>
    <property type="project" value="InterPro"/>
</dbReference>
<evidence type="ECO:0000313" key="5">
    <source>
        <dbReference type="EMBL" id="PST83264.1"/>
    </source>
</evidence>